<dbReference type="InterPro" id="IPR001638">
    <property type="entry name" value="Solute-binding_3/MltF_N"/>
</dbReference>
<reference evidence="5" key="1">
    <citation type="journal article" date="2019" name="Int. J. Syst. Evol. Microbiol.">
        <title>The Global Catalogue of Microorganisms (GCM) 10K type strain sequencing project: providing services to taxonomists for standard genome sequencing and annotation.</title>
        <authorList>
            <consortium name="The Broad Institute Genomics Platform"/>
            <consortium name="The Broad Institute Genome Sequencing Center for Infectious Disease"/>
            <person name="Wu L."/>
            <person name="Ma J."/>
        </authorList>
    </citation>
    <scope>NUCLEOTIDE SEQUENCE [LARGE SCALE GENOMIC DNA]</scope>
    <source>
        <strain evidence="5">JCM 3369</strain>
    </source>
</reference>
<dbReference type="SUPFAM" id="SSF53850">
    <property type="entry name" value="Periplasmic binding protein-like II"/>
    <property type="match status" value="1"/>
</dbReference>
<dbReference type="SMART" id="SM00062">
    <property type="entry name" value="PBPb"/>
    <property type="match status" value="1"/>
</dbReference>
<comment type="caution">
    <text evidence="4">The sequence shown here is derived from an EMBL/GenBank/DDBJ whole genome shotgun (WGS) entry which is preliminary data.</text>
</comment>
<dbReference type="Pfam" id="PF00497">
    <property type="entry name" value="SBP_bac_3"/>
    <property type="match status" value="1"/>
</dbReference>
<protein>
    <submittedName>
        <fullName evidence="4">Substrate-binding periplasmic protein</fullName>
    </submittedName>
</protein>
<dbReference type="RefSeq" id="WP_160825291.1">
    <property type="nucleotide sequence ID" value="NZ_JBHSXE010000001.1"/>
</dbReference>
<name>A0ABW2CRA3_9ACTN</name>
<dbReference type="EMBL" id="JBHSXS010000017">
    <property type="protein sequence ID" value="MFC6883163.1"/>
    <property type="molecule type" value="Genomic_DNA"/>
</dbReference>
<feature type="signal peptide" evidence="2">
    <location>
        <begin position="1"/>
        <end position="23"/>
    </location>
</feature>
<organism evidence="4 5">
    <name type="scientific">Actinomadura yumaensis</name>
    <dbReference type="NCBI Taxonomy" id="111807"/>
    <lineage>
        <taxon>Bacteria</taxon>
        <taxon>Bacillati</taxon>
        <taxon>Actinomycetota</taxon>
        <taxon>Actinomycetes</taxon>
        <taxon>Streptosporangiales</taxon>
        <taxon>Thermomonosporaceae</taxon>
        <taxon>Actinomadura</taxon>
    </lineage>
</organism>
<dbReference type="CDD" id="cd13530">
    <property type="entry name" value="PBP2_peptides_like"/>
    <property type="match status" value="1"/>
</dbReference>
<dbReference type="Proteomes" id="UP001596380">
    <property type="component" value="Unassembled WGS sequence"/>
</dbReference>
<accession>A0ABW2CRA3</accession>
<evidence type="ECO:0000256" key="2">
    <source>
        <dbReference type="SAM" id="SignalP"/>
    </source>
</evidence>
<proteinExistence type="predicted"/>
<feature type="domain" description="Solute-binding protein family 3/N-terminal" evidence="3">
    <location>
        <begin position="42"/>
        <end position="260"/>
    </location>
</feature>
<evidence type="ECO:0000256" key="1">
    <source>
        <dbReference type="ARBA" id="ARBA00022729"/>
    </source>
</evidence>
<evidence type="ECO:0000259" key="3">
    <source>
        <dbReference type="SMART" id="SM00062"/>
    </source>
</evidence>
<dbReference type="Gene3D" id="3.40.190.10">
    <property type="entry name" value="Periplasmic binding protein-like II"/>
    <property type="match status" value="2"/>
</dbReference>
<dbReference type="PROSITE" id="PS51257">
    <property type="entry name" value="PROKAR_LIPOPROTEIN"/>
    <property type="match status" value="1"/>
</dbReference>
<feature type="chain" id="PRO_5046911511" evidence="2">
    <location>
        <begin position="24"/>
        <end position="279"/>
    </location>
</feature>
<sequence>MRKTPLAPAVAAGVTAVLGLSLAACGGDSGKDDPYGLEVPGTITAAVSTDQPPFAKAAKGGRPEGFIVDLTDEVAKRLKLKVSYKSSTVPAAMQGLTTGQYDLGASGLGVTAERQKQVAFTKGLYWSTTEVLTLKSNPASKVTDFSGKRTGVVTGAVQQAFVKNKMPGAKQTQFRDQNAAVSQLLSGNIDAFVVGGPDAQAYMKRYDKLKVAVSAPVDHPTAMAVQKKNTKFLKAVDDQLAAMVQDGTYIRIYRTWFTEPPQPELVKIWPGLNGSQGKG</sequence>
<dbReference type="PANTHER" id="PTHR35936">
    <property type="entry name" value="MEMBRANE-BOUND LYTIC MUREIN TRANSGLYCOSYLASE F"/>
    <property type="match status" value="1"/>
</dbReference>
<keyword evidence="5" id="KW-1185">Reference proteome</keyword>
<keyword evidence="1 2" id="KW-0732">Signal</keyword>
<evidence type="ECO:0000313" key="4">
    <source>
        <dbReference type="EMBL" id="MFC6883163.1"/>
    </source>
</evidence>
<dbReference type="PANTHER" id="PTHR35936:SF19">
    <property type="entry name" value="AMINO-ACID-BINDING PROTEIN YXEM-RELATED"/>
    <property type="match status" value="1"/>
</dbReference>
<evidence type="ECO:0000313" key="5">
    <source>
        <dbReference type="Proteomes" id="UP001596380"/>
    </source>
</evidence>
<gene>
    <name evidence="4" type="ORF">ACFQKB_25635</name>
</gene>